<dbReference type="PROSITE" id="PS51257">
    <property type="entry name" value="PROKAR_LIPOPROTEIN"/>
    <property type="match status" value="1"/>
</dbReference>
<keyword evidence="4" id="KW-1185">Reference proteome</keyword>
<dbReference type="GO" id="GO:0006629">
    <property type="term" value="P:lipid metabolic process"/>
    <property type="evidence" value="ECO:0007669"/>
    <property type="project" value="InterPro"/>
</dbReference>
<dbReference type="InterPro" id="IPR017946">
    <property type="entry name" value="PLC-like_Pdiesterase_TIM-brl"/>
</dbReference>
<keyword evidence="1" id="KW-0732">Signal</keyword>
<dbReference type="SUPFAM" id="SSF51695">
    <property type="entry name" value="PLC-like phosphodiesterases"/>
    <property type="match status" value="1"/>
</dbReference>
<protein>
    <submittedName>
        <fullName evidence="3">Hydrolase</fullName>
    </submittedName>
</protein>
<dbReference type="STRING" id="326474.AWB65_04737"/>
<evidence type="ECO:0000313" key="4">
    <source>
        <dbReference type="Proteomes" id="UP000054977"/>
    </source>
</evidence>
<sequence>MRLRFFTSVFALLATVACGPVDSSFADDTARLPLIVAHRAGAGDYPENTLIAIEGAIRNRADMIWLTVQLSRDGVPVLYRPADLVANTQGTGPVASKNFAELQELNAGWNFERIDSNGAKTRPYRTQSLPVPSLKQALRAIPESIPVILDMKALPTEPQAQAVARVLDEARAWERVLIYSTEAAYQNAFAAYGQARLFESRDVTRARLAKTALAHECAEPPQTGVWTAFEYRRKMELVETFTLGEARSAVTARLWTPESVACFRAKAPAKILAIGIDSPEDYRAAACLGIDAVLADSPQKMRAIKTGMTAPLECAQREAL</sequence>
<comment type="caution">
    <text evidence="3">The sequence shown here is derived from an EMBL/GenBank/DDBJ whole genome shotgun (WGS) entry which is preliminary data.</text>
</comment>
<dbReference type="GO" id="GO:0008081">
    <property type="term" value="F:phosphoric diester hydrolase activity"/>
    <property type="evidence" value="ECO:0007669"/>
    <property type="project" value="InterPro"/>
</dbReference>
<feature type="chain" id="PRO_5011111087" evidence="1">
    <location>
        <begin position="27"/>
        <end position="320"/>
    </location>
</feature>
<dbReference type="AlphaFoldDB" id="A0A158IH84"/>
<dbReference type="PROSITE" id="PS51704">
    <property type="entry name" value="GP_PDE"/>
    <property type="match status" value="1"/>
</dbReference>
<accession>A0A158IH84</accession>
<organism evidence="3 4">
    <name type="scientific">Caballeronia humi</name>
    <dbReference type="NCBI Taxonomy" id="326474"/>
    <lineage>
        <taxon>Bacteria</taxon>
        <taxon>Pseudomonadati</taxon>
        <taxon>Pseudomonadota</taxon>
        <taxon>Betaproteobacteria</taxon>
        <taxon>Burkholderiales</taxon>
        <taxon>Burkholderiaceae</taxon>
        <taxon>Caballeronia</taxon>
    </lineage>
</organism>
<evidence type="ECO:0000256" key="1">
    <source>
        <dbReference type="SAM" id="SignalP"/>
    </source>
</evidence>
<dbReference type="OrthoDB" id="9795622at2"/>
<evidence type="ECO:0000313" key="3">
    <source>
        <dbReference type="EMBL" id="SAL55380.1"/>
    </source>
</evidence>
<dbReference type="PANTHER" id="PTHR46211">
    <property type="entry name" value="GLYCEROPHOSPHORYL DIESTER PHOSPHODIESTERASE"/>
    <property type="match status" value="1"/>
</dbReference>
<dbReference type="PANTHER" id="PTHR46211:SF10">
    <property type="entry name" value="EXPORTED PROTEIN"/>
    <property type="match status" value="1"/>
</dbReference>
<dbReference type="EMBL" id="FCNW02000032">
    <property type="protein sequence ID" value="SAL55380.1"/>
    <property type="molecule type" value="Genomic_DNA"/>
</dbReference>
<dbReference type="Gene3D" id="3.20.20.190">
    <property type="entry name" value="Phosphatidylinositol (PI) phosphodiesterase"/>
    <property type="match status" value="1"/>
</dbReference>
<name>A0A158IH84_9BURK</name>
<feature type="domain" description="GP-PDE" evidence="2">
    <location>
        <begin position="33"/>
        <end position="305"/>
    </location>
</feature>
<reference evidence="3" key="1">
    <citation type="submission" date="2016-01" db="EMBL/GenBank/DDBJ databases">
        <authorList>
            <person name="Peeters C."/>
        </authorList>
    </citation>
    <scope>NUCLEOTIDE SEQUENCE [LARGE SCALE GENOMIC DNA]</scope>
    <source>
        <strain evidence="3">LMG 22934</strain>
    </source>
</reference>
<proteinExistence type="predicted"/>
<feature type="signal peptide" evidence="1">
    <location>
        <begin position="1"/>
        <end position="26"/>
    </location>
</feature>
<dbReference type="InterPro" id="IPR030395">
    <property type="entry name" value="GP_PDE_dom"/>
</dbReference>
<evidence type="ECO:0000259" key="2">
    <source>
        <dbReference type="PROSITE" id="PS51704"/>
    </source>
</evidence>
<gene>
    <name evidence="3" type="ORF">AWB65_04737</name>
</gene>
<dbReference type="Pfam" id="PF03009">
    <property type="entry name" value="GDPD"/>
    <property type="match status" value="1"/>
</dbReference>
<keyword evidence="3" id="KW-0378">Hydrolase</keyword>
<dbReference type="RefSeq" id="WP_087669457.1">
    <property type="nucleotide sequence ID" value="NZ_FCNW02000032.1"/>
</dbReference>
<dbReference type="Proteomes" id="UP000054977">
    <property type="component" value="Unassembled WGS sequence"/>
</dbReference>